<comment type="caution">
    <text evidence="2">The sequence shown here is derived from an EMBL/GenBank/DDBJ whole genome shotgun (WGS) entry which is preliminary data.</text>
</comment>
<dbReference type="EMBL" id="QRXG01000025">
    <property type="protein sequence ID" value="RGT79575.1"/>
    <property type="molecule type" value="Genomic_DNA"/>
</dbReference>
<keyword evidence="2" id="KW-0540">Nuclease</keyword>
<dbReference type="GO" id="GO:0004519">
    <property type="term" value="F:endonuclease activity"/>
    <property type="evidence" value="ECO:0007669"/>
    <property type="project" value="UniProtKB-KW"/>
</dbReference>
<accession>A0A412Q1D9</accession>
<feature type="domain" description="Putative endonuclease Z1" evidence="1">
    <location>
        <begin position="410"/>
        <end position="640"/>
    </location>
</feature>
<gene>
    <name evidence="2" type="ORF">DWX06_12370</name>
</gene>
<evidence type="ECO:0000313" key="2">
    <source>
        <dbReference type="EMBL" id="RGT79575.1"/>
    </source>
</evidence>
<keyword evidence="2" id="KW-0378">Hydrolase</keyword>
<dbReference type="Pfam" id="PF10593">
    <property type="entry name" value="Z1"/>
    <property type="match status" value="1"/>
</dbReference>
<name>A0A412Q1D9_9FIRM</name>
<dbReference type="Proteomes" id="UP000284296">
    <property type="component" value="Unassembled WGS sequence"/>
</dbReference>
<dbReference type="AlphaFoldDB" id="A0A412Q1D9"/>
<dbReference type="InterPro" id="IPR018310">
    <property type="entry name" value="Put_endonuclease_Z1-dom"/>
</dbReference>
<dbReference type="RefSeq" id="WP_118004515.1">
    <property type="nucleotide sequence ID" value="NZ_QRXF01000023.1"/>
</dbReference>
<organism evidence="2 3">
    <name type="scientific">Agathobacter rectalis</name>
    <dbReference type="NCBI Taxonomy" id="39491"/>
    <lineage>
        <taxon>Bacteria</taxon>
        <taxon>Bacillati</taxon>
        <taxon>Bacillota</taxon>
        <taxon>Clostridia</taxon>
        <taxon>Lachnospirales</taxon>
        <taxon>Lachnospiraceae</taxon>
        <taxon>Agathobacter</taxon>
    </lineage>
</organism>
<protein>
    <submittedName>
        <fullName evidence="2">Endonuclease</fullName>
    </submittedName>
</protein>
<evidence type="ECO:0000313" key="3">
    <source>
        <dbReference type="Proteomes" id="UP000284296"/>
    </source>
</evidence>
<keyword evidence="2" id="KW-0255">Endonuclease</keyword>
<proteinExistence type="predicted"/>
<reference evidence="2 3" key="1">
    <citation type="submission" date="2018-08" db="EMBL/GenBank/DDBJ databases">
        <title>A genome reference for cultivated species of the human gut microbiota.</title>
        <authorList>
            <person name="Zou Y."/>
            <person name="Xue W."/>
            <person name="Luo G."/>
        </authorList>
    </citation>
    <scope>NUCLEOTIDE SEQUENCE [LARGE SCALE GENOMIC DNA]</scope>
    <source>
        <strain evidence="2 3">AF18-16LB</strain>
    </source>
</reference>
<sequence>MINQYVEQLENIISAFVNNIYKEVPPTEEEFLEKATLLRKANAPIMPVSDDEFAEIISRLKQSLVIQMDVGVYINDRNNGHQSWLPSKRADFDFFFWNRYKKYLEEIKHWNPRVTTNLGKVSDEILDLCGDPSEDHFAIKGLVLGDVQSGKTANYTAICNKAADTGYRIIIVLAGMQENLRKQTQERLDAECTGRKSEYYLDPKAEQGIKNQPVGVGRYGTDKKIVAFTSVTKDFDSGILRNNNLGIENVNCPVILVVKKNKRILNNLIKWLSDNNTQNTAGQIDLPLMLIDDEADNASVNTKDEDSQPAAINDCIRRLLNLFSKTTYLGITATPFANIFIDPEKDDDLFPADFIYALSAPTNYIGADRIFGENSDSDHMLQEIDIEELEACFPPKHKKDFVVEDLPEDLYEAAYYFLLLNAIRDYRGDLTEHRSMMVHISLYTNVQNQIQEMLNVWLDQVKSDVRNYAKLPLSQSEKIRNIKAMHVVWDKYHLSGIVGIEWENLLKNYLHKAISPIEVRAVNMKTGAASLDYFNHKNDGLRVIAVGGNSMSRGLTLEGLGVTYFHRNTKMYDTLLQMGRWFGYRPNYGDVAKVWMTPEAIDWYGQITRATAELKEEISKMRNANQTPRDFGLKVRQDPGALIVTARNKMRTATDLTCPVTVSGNLLETPRLKASKNILASNEIAFKNFVNSLSSIGDRFLDEERTRGHYYWKNVPGDNIAQLLLDFETNPWHLSFNGRALAEFIESHRWSNGWDVVLIKTGTGIPYNELLQCGDEKLEIEGTEKRKILADEKMISVSGTKLRVGAGGCTRIGLSKDEIQDAEKAYRSIHGNENKKNIPDKAYLIANRNPILMLHIIQADYSKSENKDLPEFLFALGVGFPKTSGSTETANYKVNLIELRNWVDVYDNYDDEEDM</sequence>
<evidence type="ECO:0000259" key="1">
    <source>
        <dbReference type="Pfam" id="PF10593"/>
    </source>
</evidence>